<sequence>MDDVEQLFQCFNASSAASLLPNLLSKEGKETGEFSVERGLCIIRPRTTRKEAGKCHRRTALHGECKYFGLLLFQPYPCLSIWFAKTSTSVIVVDCYFLILLNDCY</sequence>
<accession>A0AAV5L4W1</accession>
<name>A0AAV5L4W1_9ROSI</name>
<evidence type="ECO:0000313" key="2">
    <source>
        <dbReference type="Proteomes" id="UP001054252"/>
    </source>
</evidence>
<gene>
    <name evidence="1" type="ORF">SLEP1_g40812</name>
</gene>
<protein>
    <submittedName>
        <fullName evidence="1">Uncharacterized protein</fullName>
    </submittedName>
</protein>
<comment type="caution">
    <text evidence="1">The sequence shown here is derived from an EMBL/GenBank/DDBJ whole genome shotgun (WGS) entry which is preliminary data.</text>
</comment>
<evidence type="ECO:0000313" key="1">
    <source>
        <dbReference type="EMBL" id="GKV32192.1"/>
    </source>
</evidence>
<reference evidence="1 2" key="1">
    <citation type="journal article" date="2021" name="Commun. Biol.">
        <title>The genome of Shorea leprosula (Dipterocarpaceae) highlights the ecological relevance of drought in aseasonal tropical rainforests.</title>
        <authorList>
            <person name="Ng K.K.S."/>
            <person name="Kobayashi M.J."/>
            <person name="Fawcett J.A."/>
            <person name="Hatakeyama M."/>
            <person name="Paape T."/>
            <person name="Ng C.H."/>
            <person name="Ang C.C."/>
            <person name="Tnah L.H."/>
            <person name="Lee C.T."/>
            <person name="Nishiyama T."/>
            <person name="Sese J."/>
            <person name="O'Brien M.J."/>
            <person name="Copetti D."/>
            <person name="Mohd Noor M.I."/>
            <person name="Ong R.C."/>
            <person name="Putra M."/>
            <person name="Sireger I.Z."/>
            <person name="Indrioko S."/>
            <person name="Kosugi Y."/>
            <person name="Izuno A."/>
            <person name="Isagi Y."/>
            <person name="Lee S.L."/>
            <person name="Shimizu K.K."/>
        </authorList>
    </citation>
    <scope>NUCLEOTIDE SEQUENCE [LARGE SCALE GENOMIC DNA]</scope>
    <source>
        <strain evidence="1">214</strain>
    </source>
</reference>
<proteinExistence type="predicted"/>
<dbReference type="Proteomes" id="UP001054252">
    <property type="component" value="Unassembled WGS sequence"/>
</dbReference>
<dbReference type="AlphaFoldDB" id="A0AAV5L4W1"/>
<dbReference type="EMBL" id="BPVZ01000094">
    <property type="protein sequence ID" value="GKV32192.1"/>
    <property type="molecule type" value="Genomic_DNA"/>
</dbReference>
<organism evidence="1 2">
    <name type="scientific">Rubroshorea leprosula</name>
    <dbReference type="NCBI Taxonomy" id="152421"/>
    <lineage>
        <taxon>Eukaryota</taxon>
        <taxon>Viridiplantae</taxon>
        <taxon>Streptophyta</taxon>
        <taxon>Embryophyta</taxon>
        <taxon>Tracheophyta</taxon>
        <taxon>Spermatophyta</taxon>
        <taxon>Magnoliopsida</taxon>
        <taxon>eudicotyledons</taxon>
        <taxon>Gunneridae</taxon>
        <taxon>Pentapetalae</taxon>
        <taxon>rosids</taxon>
        <taxon>malvids</taxon>
        <taxon>Malvales</taxon>
        <taxon>Dipterocarpaceae</taxon>
        <taxon>Rubroshorea</taxon>
    </lineage>
</organism>
<keyword evidence="2" id="KW-1185">Reference proteome</keyword>